<dbReference type="AlphaFoldDB" id="A0A426Y1I9"/>
<gene>
    <name evidence="2" type="ORF">B296_00054382</name>
</gene>
<name>A0A426Y1I9_ENSVE</name>
<dbReference type="EMBL" id="AMZH03015698">
    <property type="protein sequence ID" value="RRT45648.1"/>
    <property type="molecule type" value="Genomic_DNA"/>
</dbReference>
<feature type="compositionally biased region" description="Basic and acidic residues" evidence="1">
    <location>
        <begin position="43"/>
        <end position="63"/>
    </location>
</feature>
<accession>A0A426Y1I9</accession>
<comment type="caution">
    <text evidence="2">The sequence shown here is derived from an EMBL/GenBank/DDBJ whole genome shotgun (WGS) entry which is preliminary data.</text>
</comment>
<evidence type="ECO:0000313" key="3">
    <source>
        <dbReference type="Proteomes" id="UP000287651"/>
    </source>
</evidence>
<evidence type="ECO:0000256" key="1">
    <source>
        <dbReference type="SAM" id="MobiDB-lite"/>
    </source>
</evidence>
<dbReference type="Proteomes" id="UP000287651">
    <property type="component" value="Unassembled WGS sequence"/>
</dbReference>
<organism evidence="2 3">
    <name type="scientific">Ensete ventricosum</name>
    <name type="common">Abyssinian banana</name>
    <name type="synonym">Musa ensete</name>
    <dbReference type="NCBI Taxonomy" id="4639"/>
    <lineage>
        <taxon>Eukaryota</taxon>
        <taxon>Viridiplantae</taxon>
        <taxon>Streptophyta</taxon>
        <taxon>Embryophyta</taxon>
        <taxon>Tracheophyta</taxon>
        <taxon>Spermatophyta</taxon>
        <taxon>Magnoliopsida</taxon>
        <taxon>Liliopsida</taxon>
        <taxon>Zingiberales</taxon>
        <taxon>Musaceae</taxon>
        <taxon>Ensete</taxon>
    </lineage>
</organism>
<reference evidence="2 3" key="1">
    <citation type="journal article" date="2014" name="Agronomy (Basel)">
        <title>A Draft Genome Sequence for Ensete ventricosum, the Drought-Tolerant Tree Against Hunger.</title>
        <authorList>
            <person name="Harrison J."/>
            <person name="Moore K.A."/>
            <person name="Paszkiewicz K."/>
            <person name="Jones T."/>
            <person name="Grant M."/>
            <person name="Ambacheew D."/>
            <person name="Muzemil S."/>
            <person name="Studholme D.J."/>
        </authorList>
    </citation>
    <scope>NUCLEOTIDE SEQUENCE [LARGE SCALE GENOMIC DNA]</scope>
</reference>
<proteinExistence type="predicted"/>
<feature type="region of interest" description="Disordered" evidence="1">
    <location>
        <begin position="1"/>
        <end position="111"/>
    </location>
</feature>
<evidence type="ECO:0000313" key="2">
    <source>
        <dbReference type="EMBL" id="RRT45648.1"/>
    </source>
</evidence>
<feature type="compositionally biased region" description="Basic and acidic residues" evidence="1">
    <location>
        <begin position="18"/>
        <end position="29"/>
    </location>
</feature>
<protein>
    <submittedName>
        <fullName evidence="2">Uncharacterized protein</fullName>
    </submittedName>
</protein>
<sequence length="111" mass="12268">MLTEPPVVGGPRTGNLADRWREPDKRDPIAAHSTNPIPAWEQTRVEQDRRRRDKRNQIEDEHRSHKVGRGESATVIAGLGDGGGRGTASVSREPAGNKERARRKGKEAEAD</sequence>